<name>A0A0B7AIS5_9EUPU</name>
<feature type="region of interest" description="Disordered" evidence="1">
    <location>
        <begin position="1"/>
        <end position="24"/>
    </location>
</feature>
<proteinExistence type="predicted"/>
<feature type="compositionally biased region" description="Low complexity" evidence="1">
    <location>
        <begin position="72"/>
        <end position="85"/>
    </location>
</feature>
<dbReference type="AlphaFoldDB" id="A0A0B7AIS5"/>
<feature type="non-terminal residue" evidence="2">
    <location>
        <position position="1"/>
    </location>
</feature>
<dbReference type="EMBL" id="HACG01032970">
    <property type="protein sequence ID" value="CEK79835.1"/>
    <property type="molecule type" value="Transcribed_RNA"/>
</dbReference>
<organism evidence="2">
    <name type="scientific">Arion vulgaris</name>
    <dbReference type="NCBI Taxonomy" id="1028688"/>
    <lineage>
        <taxon>Eukaryota</taxon>
        <taxon>Metazoa</taxon>
        <taxon>Spiralia</taxon>
        <taxon>Lophotrochozoa</taxon>
        <taxon>Mollusca</taxon>
        <taxon>Gastropoda</taxon>
        <taxon>Heterobranchia</taxon>
        <taxon>Euthyneura</taxon>
        <taxon>Panpulmonata</taxon>
        <taxon>Eupulmonata</taxon>
        <taxon>Stylommatophora</taxon>
        <taxon>Helicina</taxon>
        <taxon>Arionoidea</taxon>
        <taxon>Arionidae</taxon>
        <taxon>Arion</taxon>
    </lineage>
</organism>
<reference evidence="2" key="1">
    <citation type="submission" date="2014-12" db="EMBL/GenBank/DDBJ databases">
        <title>Insight into the proteome of Arion vulgaris.</title>
        <authorList>
            <person name="Aradska J."/>
            <person name="Bulat T."/>
            <person name="Smidak R."/>
            <person name="Sarate P."/>
            <person name="Gangsoo J."/>
            <person name="Sialana F."/>
            <person name="Bilban M."/>
            <person name="Lubec G."/>
        </authorList>
    </citation>
    <scope>NUCLEOTIDE SEQUENCE</scope>
    <source>
        <tissue evidence="2">Skin</tissue>
    </source>
</reference>
<evidence type="ECO:0000256" key="1">
    <source>
        <dbReference type="SAM" id="MobiDB-lite"/>
    </source>
</evidence>
<sequence>IEPGAAGRHSPVLSCSPGPQENYPSLIRQNALRNNTGNPRLPPYPHPTSVLPLAQLKHGLSIPGLHPTATGSPRPRSPTHSTSSHDNVFRVCAAFSSERLWTTAVERRDQLKKSAVDSVFILNQNGILTEYHLEPKPKLHSSSDKPSD</sequence>
<feature type="region of interest" description="Disordered" evidence="1">
    <location>
        <begin position="58"/>
        <end position="86"/>
    </location>
</feature>
<evidence type="ECO:0000313" key="2">
    <source>
        <dbReference type="EMBL" id="CEK79835.1"/>
    </source>
</evidence>
<gene>
    <name evidence="2" type="primary">ORF117756</name>
</gene>
<protein>
    <submittedName>
        <fullName evidence="2">Uncharacterized protein</fullName>
    </submittedName>
</protein>
<feature type="non-terminal residue" evidence="2">
    <location>
        <position position="148"/>
    </location>
</feature>
<accession>A0A0B7AIS5</accession>